<keyword evidence="4" id="KW-0067">ATP-binding</keyword>
<evidence type="ECO:0000313" key="7">
    <source>
        <dbReference type="Proteomes" id="UP001328107"/>
    </source>
</evidence>
<sequence>RLAYGGKLVSKKVEGEYLLSSIGLVHHGVPQLLLIDVDGREERNETTMSLSNEKELEALLRLLRKFPRSWSKDIMIICLYKGQKKKLEEKLEKEFAYTSVLDKQCTVLTVDSAQGKESPIVILLTTRTQRATDFFCSKERCNVAVSRQQKALIILGKAPLLSTNKPWSTVVNGEDFTRFRADDLK</sequence>
<dbReference type="PANTHER" id="PTHR43788">
    <property type="entry name" value="DNA2/NAM7 HELICASE FAMILY MEMBER"/>
    <property type="match status" value="1"/>
</dbReference>
<evidence type="ECO:0000256" key="4">
    <source>
        <dbReference type="ARBA" id="ARBA00022840"/>
    </source>
</evidence>
<evidence type="ECO:0000256" key="3">
    <source>
        <dbReference type="ARBA" id="ARBA00022806"/>
    </source>
</evidence>
<evidence type="ECO:0000256" key="2">
    <source>
        <dbReference type="ARBA" id="ARBA00022801"/>
    </source>
</evidence>
<dbReference type="GO" id="GO:0005524">
    <property type="term" value="F:ATP binding"/>
    <property type="evidence" value="ECO:0007669"/>
    <property type="project" value="UniProtKB-KW"/>
</dbReference>
<keyword evidence="2" id="KW-0378">Hydrolase</keyword>
<gene>
    <name evidence="6" type="ORF">PMAYCL1PPCAC_19590</name>
</gene>
<dbReference type="SUPFAM" id="SSF52540">
    <property type="entry name" value="P-loop containing nucleoside triphosphate hydrolases"/>
    <property type="match status" value="1"/>
</dbReference>
<dbReference type="Gene3D" id="3.40.50.300">
    <property type="entry name" value="P-loop containing nucleotide triphosphate hydrolases"/>
    <property type="match status" value="1"/>
</dbReference>
<dbReference type="InterPro" id="IPR050534">
    <property type="entry name" value="Coronavir_polyprotein_1ab"/>
</dbReference>
<dbReference type="GO" id="GO:0016787">
    <property type="term" value="F:hydrolase activity"/>
    <property type="evidence" value="ECO:0007669"/>
    <property type="project" value="UniProtKB-KW"/>
</dbReference>
<proteinExistence type="predicted"/>
<dbReference type="AlphaFoldDB" id="A0AAN5I2S0"/>
<keyword evidence="7" id="KW-1185">Reference proteome</keyword>
<comment type="caution">
    <text evidence="6">The sequence shown here is derived from an EMBL/GenBank/DDBJ whole genome shotgun (WGS) entry which is preliminary data.</text>
</comment>
<evidence type="ECO:0000313" key="6">
    <source>
        <dbReference type="EMBL" id="GMR49395.1"/>
    </source>
</evidence>
<keyword evidence="3" id="KW-0347">Helicase</keyword>
<reference evidence="7" key="1">
    <citation type="submission" date="2022-10" db="EMBL/GenBank/DDBJ databases">
        <title>Genome assembly of Pristionchus species.</title>
        <authorList>
            <person name="Yoshida K."/>
            <person name="Sommer R.J."/>
        </authorList>
    </citation>
    <scope>NUCLEOTIDE SEQUENCE [LARGE SCALE GENOMIC DNA]</scope>
    <source>
        <strain evidence="7">RS5460</strain>
    </source>
</reference>
<evidence type="ECO:0000256" key="1">
    <source>
        <dbReference type="ARBA" id="ARBA00022741"/>
    </source>
</evidence>
<accession>A0AAN5I2S0</accession>
<feature type="domain" description="DNA2/NAM7 helicase-like C-terminal" evidence="5">
    <location>
        <begin position="3"/>
        <end position="158"/>
    </location>
</feature>
<dbReference type="InterPro" id="IPR041679">
    <property type="entry name" value="DNA2/NAM7-like_C"/>
</dbReference>
<dbReference type="Pfam" id="PF13087">
    <property type="entry name" value="AAA_12"/>
    <property type="match status" value="1"/>
</dbReference>
<name>A0AAN5I2S0_9BILA</name>
<protein>
    <recommendedName>
        <fullName evidence="5">DNA2/NAM7 helicase-like C-terminal domain-containing protein</fullName>
    </recommendedName>
</protein>
<dbReference type="InterPro" id="IPR027417">
    <property type="entry name" value="P-loop_NTPase"/>
</dbReference>
<organism evidence="6 7">
    <name type="scientific">Pristionchus mayeri</name>
    <dbReference type="NCBI Taxonomy" id="1317129"/>
    <lineage>
        <taxon>Eukaryota</taxon>
        <taxon>Metazoa</taxon>
        <taxon>Ecdysozoa</taxon>
        <taxon>Nematoda</taxon>
        <taxon>Chromadorea</taxon>
        <taxon>Rhabditida</taxon>
        <taxon>Rhabditina</taxon>
        <taxon>Diplogasteromorpha</taxon>
        <taxon>Diplogasteroidea</taxon>
        <taxon>Neodiplogasteridae</taxon>
        <taxon>Pristionchus</taxon>
    </lineage>
</organism>
<dbReference type="EMBL" id="BTRK01000004">
    <property type="protein sequence ID" value="GMR49395.1"/>
    <property type="molecule type" value="Genomic_DNA"/>
</dbReference>
<feature type="non-terminal residue" evidence="6">
    <location>
        <position position="1"/>
    </location>
</feature>
<dbReference type="Proteomes" id="UP001328107">
    <property type="component" value="Unassembled WGS sequence"/>
</dbReference>
<evidence type="ECO:0000259" key="5">
    <source>
        <dbReference type="Pfam" id="PF13087"/>
    </source>
</evidence>
<dbReference type="GO" id="GO:0043139">
    <property type="term" value="F:5'-3' DNA helicase activity"/>
    <property type="evidence" value="ECO:0007669"/>
    <property type="project" value="TreeGrafter"/>
</dbReference>
<dbReference type="PANTHER" id="PTHR43788:SF16">
    <property type="entry name" value="HELICASE WITH ZINC FINGER 2"/>
    <property type="match status" value="1"/>
</dbReference>
<keyword evidence="1" id="KW-0547">Nucleotide-binding</keyword>